<keyword evidence="1" id="KW-0963">Cytoplasm</keyword>
<keyword evidence="5" id="KW-0949">S-adenosyl-L-methionine</keyword>
<dbReference type="Pfam" id="PF05175">
    <property type="entry name" value="MTS"/>
    <property type="match status" value="1"/>
</dbReference>
<dbReference type="InterPro" id="IPR029063">
    <property type="entry name" value="SAM-dependent_MTases_sf"/>
</dbReference>
<dbReference type="PANTHER" id="PTHR47816:SF4">
    <property type="entry name" value="RIBOSOMAL RNA SMALL SUBUNIT METHYLTRANSFERASE C"/>
    <property type="match status" value="1"/>
</dbReference>
<reference evidence="7" key="1">
    <citation type="submission" date="2024-06" db="EMBL/GenBank/DDBJ databases">
        <authorList>
            <person name="Li S."/>
        </authorList>
    </citation>
    <scope>NUCLEOTIDE SEQUENCE</scope>
    <source>
        <strain evidence="7">SR10</strain>
    </source>
</reference>
<name>A0AAU8MXA7_9GAMM</name>
<protein>
    <submittedName>
        <fullName evidence="7">Class I SAM-dependent methyltransferase</fullName>
        <ecNumber evidence="7">2.1.1.172</ecNumber>
        <ecNumber evidence="7">2.1.1.174</ecNumber>
    </submittedName>
</protein>
<proteinExistence type="predicted"/>
<dbReference type="AlphaFoldDB" id="A0AAU8MXA7"/>
<evidence type="ECO:0000256" key="1">
    <source>
        <dbReference type="ARBA" id="ARBA00022490"/>
    </source>
</evidence>
<dbReference type="EC" id="2.1.1.174" evidence="7"/>
<dbReference type="InterPro" id="IPR007848">
    <property type="entry name" value="Small_mtfrase_dom"/>
</dbReference>
<evidence type="ECO:0000256" key="5">
    <source>
        <dbReference type="ARBA" id="ARBA00022691"/>
    </source>
</evidence>
<dbReference type="PROSITE" id="PS00092">
    <property type="entry name" value="N6_MTASE"/>
    <property type="match status" value="1"/>
</dbReference>
<dbReference type="PANTHER" id="PTHR47816">
    <property type="entry name" value="RIBOSOMAL RNA SMALL SUBUNIT METHYLTRANSFERASE C"/>
    <property type="match status" value="1"/>
</dbReference>
<evidence type="ECO:0000313" key="7">
    <source>
        <dbReference type="EMBL" id="XCO75814.1"/>
    </source>
</evidence>
<evidence type="ECO:0000256" key="2">
    <source>
        <dbReference type="ARBA" id="ARBA00022552"/>
    </source>
</evidence>
<dbReference type="GO" id="GO:0052916">
    <property type="term" value="F:23S rRNA (guanine(1835)-N(2))-methyltransferase activity"/>
    <property type="evidence" value="ECO:0007669"/>
    <property type="project" value="UniProtKB-EC"/>
</dbReference>
<dbReference type="GO" id="GO:0052914">
    <property type="term" value="F:16S rRNA (guanine(1207)-N(2))-methyltransferase activity"/>
    <property type="evidence" value="ECO:0007669"/>
    <property type="project" value="UniProtKB-EC"/>
</dbReference>
<gene>
    <name evidence="7" type="ORF">ABU614_03200</name>
</gene>
<dbReference type="SUPFAM" id="SSF53335">
    <property type="entry name" value="S-adenosyl-L-methionine-dependent methyltransferases"/>
    <property type="match status" value="1"/>
</dbReference>
<dbReference type="InterPro" id="IPR002052">
    <property type="entry name" value="DNA_methylase_N6_adenine_CS"/>
</dbReference>
<dbReference type="CDD" id="cd02440">
    <property type="entry name" value="AdoMet_MTases"/>
    <property type="match status" value="1"/>
</dbReference>
<dbReference type="InterPro" id="IPR046977">
    <property type="entry name" value="RsmC/RlmG"/>
</dbReference>
<keyword evidence="3 7" id="KW-0489">Methyltransferase</keyword>
<dbReference type="Gene3D" id="3.40.50.150">
    <property type="entry name" value="Vaccinia Virus protein VP39"/>
    <property type="match status" value="2"/>
</dbReference>
<evidence type="ECO:0000256" key="3">
    <source>
        <dbReference type="ARBA" id="ARBA00022603"/>
    </source>
</evidence>
<dbReference type="EMBL" id="CP159925">
    <property type="protein sequence ID" value="XCO75814.1"/>
    <property type="molecule type" value="Genomic_DNA"/>
</dbReference>
<evidence type="ECO:0000259" key="6">
    <source>
        <dbReference type="Pfam" id="PF05175"/>
    </source>
</evidence>
<dbReference type="EC" id="2.1.1.172" evidence="7"/>
<keyword evidence="2" id="KW-0698">rRNA processing</keyword>
<keyword evidence="4 7" id="KW-0808">Transferase</keyword>
<sequence>MRADRSDDALDTLFQPFADGLLRWPEQGGALFLRARDGIGLRQRLRPGLVCEQGFKPDVDALHRAGLDTVDLDALDPQQRYPLVLVLPPRQREEARALYAQALARTAPGGRVVACLRNDEGARTGEADLGLIAGPVASLSKRKCRAFWTAPLQGPADPALAEAWAGADAPREILDGRYLSRPGVFAWDRVDPASALLARHLPADLRGRAADLGAGYGYLAMELLARCPGIVALDLYEAQSRALALARANLARTPTAATLEFFWHDVTAGLERRYDVIVSNPPFHAQGREERPDIGRRFIAVAAQALHPGGRLWLVANRHLPYEAELDRTFGEVRTVAQQGGFKIVEAIRQAGRA</sequence>
<accession>A0AAU8MXA7</accession>
<dbReference type="GO" id="GO:0003676">
    <property type="term" value="F:nucleic acid binding"/>
    <property type="evidence" value="ECO:0007669"/>
    <property type="project" value="InterPro"/>
</dbReference>
<dbReference type="RefSeq" id="WP_363799037.1">
    <property type="nucleotide sequence ID" value="NZ_CP159925.1"/>
</dbReference>
<feature type="domain" description="Methyltransferase small" evidence="6">
    <location>
        <begin position="179"/>
        <end position="345"/>
    </location>
</feature>
<organism evidence="7">
    <name type="scientific">Lysobacter firmicutimachus</name>
    <dbReference type="NCBI Taxonomy" id="1792846"/>
    <lineage>
        <taxon>Bacteria</taxon>
        <taxon>Pseudomonadati</taxon>
        <taxon>Pseudomonadota</taxon>
        <taxon>Gammaproteobacteria</taxon>
        <taxon>Lysobacterales</taxon>
        <taxon>Lysobacteraceae</taxon>
        <taxon>Lysobacter</taxon>
    </lineage>
</organism>
<evidence type="ECO:0000256" key="4">
    <source>
        <dbReference type="ARBA" id="ARBA00022679"/>
    </source>
</evidence>